<feature type="transmembrane region" description="Helical" evidence="1">
    <location>
        <begin position="12"/>
        <end position="33"/>
    </location>
</feature>
<feature type="domain" description="DUF1468" evidence="2">
    <location>
        <begin position="19"/>
        <end position="155"/>
    </location>
</feature>
<feature type="transmembrane region" description="Helical" evidence="1">
    <location>
        <begin position="53"/>
        <end position="71"/>
    </location>
</feature>
<dbReference type="InterPro" id="IPR009936">
    <property type="entry name" value="DUF1468"/>
</dbReference>
<feature type="transmembrane region" description="Helical" evidence="1">
    <location>
        <begin position="92"/>
        <end position="122"/>
    </location>
</feature>
<keyword evidence="4" id="KW-1185">Reference proteome</keyword>
<dbReference type="AlphaFoldDB" id="A0A7X2ZAF8"/>
<gene>
    <name evidence="3" type="ORF">GNP93_11545</name>
</gene>
<keyword evidence="1" id="KW-0472">Membrane</keyword>
<evidence type="ECO:0000259" key="2">
    <source>
        <dbReference type="Pfam" id="PF07331"/>
    </source>
</evidence>
<protein>
    <recommendedName>
        <fullName evidence="2">DUF1468 domain-containing protein</fullName>
    </recommendedName>
</protein>
<keyword evidence="1" id="KW-1133">Transmembrane helix</keyword>
<keyword evidence="1" id="KW-0812">Transmembrane</keyword>
<reference evidence="3 4" key="1">
    <citation type="submission" date="2019-11" db="EMBL/GenBank/DDBJ databases">
        <title>Draft genome sequences of five Paenibacillus species of dairy origin.</title>
        <authorList>
            <person name="Olajide A.M."/>
            <person name="Chen S."/>
            <person name="Lapointe G."/>
        </authorList>
    </citation>
    <scope>NUCLEOTIDE SEQUENCE [LARGE SCALE GENOMIC DNA]</scope>
    <source>
        <strain evidence="3 4">2CS3</strain>
    </source>
</reference>
<comment type="caution">
    <text evidence="3">The sequence shown here is derived from an EMBL/GenBank/DDBJ whole genome shotgun (WGS) entry which is preliminary data.</text>
</comment>
<proteinExistence type="predicted"/>
<name>A0A7X2ZAF8_9BACL</name>
<organism evidence="3 4">
    <name type="scientific">Paenibacillus validus</name>
    <dbReference type="NCBI Taxonomy" id="44253"/>
    <lineage>
        <taxon>Bacteria</taxon>
        <taxon>Bacillati</taxon>
        <taxon>Bacillota</taxon>
        <taxon>Bacilli</taxon>
        <taxon>Bacillales</taxon>
        <taxon>Paenibacillaceae</taxon>
        <taxon>Paenibacillus</taxon>
    </lineage>
</organism>
<dbReference type="Pfam" id="PF07331">
    <property type="entry name" value="TctB"/>
    <property type="match status" value="1"/>
</dbReference>
<evidence type="ECO:0000256" key="1">
    <source>
        <dbReference type="SAM" id="Phobius"/>
    </source>
</evidence>
<feature type="transmembrane region" description="Helical" evidence="1">
    <location>
        <begin position="128"/>
        <end position="150"/>
    </location>
</feature>
<evidence type="ECO:0000313" key="4">
    <source>
        <dbReference type="Proteomes" id="UP000450917"/>
    </source>
</evidence>
<sequence length="161" mass="18219">MNGLDHAKESGLVKNAGFWTGIVLLIFASIVFWQSFSLKYYTAFGPGPGMFPRWLSGILIIISIVYIWQSVKKEVFQFKDIFPKGRELGNILSVLASVVVFMLIVNFTGFIIASTILLFILLVREYKWYSGLAISAVTSIILFIVFKSFFDIPLPVNMFGW</sequence>
<accession>A0A7X2ZAF8</accession>
<evidence type="ECO:0000313" key="3">
    <source>
        <dbReference type="EMBL" id="MUG71313.1"/>
    </source>
</evidence>
<dbReference type="Proteomes" id="UP000450917">
    <property type="component" value="Unassembled WGS sequence"/>
</dbReference>
<dbReference type="EMBL" id="WNZX01000008">
    <property type="protein sequence ID" value="MUG71313.1"/>
    <property type="molecule type" value="Genomic_DNA"/>
</dbReference>